<dbReference type="Gene3D" id="3.90.25.10">
    <property type="entry name" value="UDP-galactose 4-epimerase, domain 1"/>
    <property type="match status" value="1"/>
</dbReference>
<reference evidence="4 5" key="1">
    <citation type="journal article" date="2012" name="Science">
        <title>The Paleozoic origin of enzymatic lignin decomposition reconstructed from 31 fungal genomes.</title>
        <authorList>
            <person name="Floudas D."/>
            <person name="Binder M."/>
            <person name="Riley R."/>
            <person name="Barry K."/>
            <person name="Blanchette R.A."/>
            <person name="Henrissat B."/>
            <person name="Martinez A.T."/>
            <person name="Otillar R."/>
            <person name="Spatafora J.W."/>
            <person name="Yadav J.S."/>
            <person name="Aerts A."/>
            <person name="Benoit I."/>
            <person name="Boyd A."/>
            <person name="Carlson A."/>
            <person name="Copeland A."/>
            <person name="Coutinho P.M."/>
            <person name="de Vries R.P."/>
            <person name="Ferreira P."/>
            <person name="Findley K."/>
            <person name="Foster B."/>
            <person name="Gaskell J."/>
            <person name="Glotzer D."/>
            <person name="Gorecki P."/>
            <person name="Heitman J."/>
            <person name="Hesse C."/>
            <person name="Hori C."/>
            <person name="Igarashi K."/>
            <person name="Jurgens J.A."/>
            <person name="Kallen N."/>
            <person name="Kersten P."/>
            <person name="Kohler A."/>
            <person name="Kuees U."/>
            <person name="Kumar T.K.A."/>
            <person name="Kuo A."/>
            <person name="LaButti K."/>
            <person name="Larrondo L.F."/>
            <person name="Lindquist E."/>
            <person name="Ling A."/>
            <person name="Lombard V."/>
            <person name="Lucas S."/>
            <person name="Lundell T."/>
            <person name="Martin R."/>
            <person name="McLaughlin D.J."/>
            <person name="Morgenstern I."/>
            <person name="Morin E."/>
            <person name="Murat C."/>
            <person name="Nagy L.G."/>
            <person name="Nolan M."/>
            <person name="Ohm R.A."/>
            <person name="Patyshakuliyeva A."/>
            <person name="Rokas A."/>
            <person name="Ruiz-Duenas F.J."/>
            <person name="Sabat G."/>
            <person name="Salamov A."/>
            <person name="Samejima M."/>
            <person name="Schmutz J."/>
            <person name="Slot J.C."/>
            <person name="St John F."/>
            <person name="Stenlid J."/>
            <person name="Sun H."/>
            <person name="Sun S."/>
            <person name="Syed K."/>
            <person name="Tsang A."/>
            <person name="Wiebenga A."/>
            <person name="Young D."/>
            <person name="Pisabarro A."/>
            <person name="Eastwood D.C."/>
            <person name="Martin F."/>
            <person name="Cullen D."/>
            <person name="Grigoriev I.V."/>
            <person name="Hibbett D.S."/>
        </authorList>
    </citation>
    <scope>NUCLEOTIDE SEQUENCE [LARGE SCALE GENOMIC DNA]</scope>
    <source>
        <strain evidence="4 5">DJM-731 SS1</strain>
    </source>
</reference>
<dbReference type="GO" id="GO:0016491">
    <property type="term" value="F:oxidoreductase activity"/>
    <property type="evidence" value="ECO:0007669"/>
    <property type="project" value="UniProtKB-KW"/>
</dbReference>
<dbReference type="RefSeq" id="XP_040628175.1">
    <property type="nucleotide sequence ID" value="XM_040768545.1"/>
</dbReference>
<keyword evidence="5" id="KW-1185">Reference proteome</keyword>
<evidence type="ECO:0000256" key="1">
    <source>
        <dbReference type="ARBA" id="ARBA00022857"/>
    </source>
</evidence>
<dbReference type="InterPro" id="IPR045312">
    <property type="entry name" value="PCBER-like"/>
</dbReference>
<dbReference type="PANTHER" id="PTHR47706">
    <property type="entry name" value="NMRA-LIKE FAMILY PROTEIN"/>
    <property type="match status" value="1"/>
</dbReference>
<evidence type="ECO:0000259" key="3">
    <source>
        <dbReference type="Pfam" id="PF05368"/>
    </source>
</evidence>
<dbReference type="InterPro" id="IPR036291">
    <property type="entry name" value="NAD(P)-bd_dom_sf"/>
</dbReference>
<dbReference type="AlphaFoldDB" id="M5GBB6"/>
<dbReference type="InterPro" id="IPR051609">
    <property type="entry name" value="NmrA/Isoflavone_reductase-like"/>
</dbReference>
<dbReference type="STRING" id="1858805.M5GBB6"/>
<dbReference type="Pfam" id="PF05368">
    <property type="entry name" value="NmrA"/>
    <property type="match status" value="1"/>
</dbReference>
<dbReference type="SUPFAM" id="SSF51735">
    <property type="entry name" value="NAD(P)-binding Rossmann-fold domains"/>
    <property type="match status" value="1"/>
</dbReference>
<evidence type="ECO:0000256" key="2">
    <source>
        <dbReference type="ARBA" id="ARBA00023002"/>
    </source>
</evidence>
<dbReference type="PANTHER" id="PTHR47706:SF9">
    <property type="entry name" value="NMRA-LIKE DOMAIN-CONTAINING PROTEIN-RELATED"/>
    <property type="match status" value="1"/>
</dbReference>
<sequence>MCGFKAFAVAGAGDIGRFILEELVRHVADDSVTTIVALTRSSTGYDDLEAKGIVFKTVDYSEPTTLVSALQGIDVVISAITHNALPAEFPLADAAKASRVKHFVLSEYGNPSNGKTYGMFELKNRVRQYLIALDLPYSQFFTGIFPDWWFDHRPEWGFDLPNGKAVVGGSGNVPISWTARPDIARYMVYILTHLSPAEQRNKAFAMEGERKTINQVLEEYQARTGKQLEITYESKEFLEKQVKEHPDDFENGLVRMLRLEFERGEGQTGSPEEVNKYWPDFKPAKVIDVIPSL</sequence>
<dbReference type="Gene3D" id="3.40.50.720">
    <property type="entry name" value="NAD(P)-binding Rossmann-like Domain"/>
    <property type="match status" value="1"/>
</dbReference>
<accession>M5GBB6</accession>
<dbReference type="OrthoDB" id="9974981at2759"/>
<dbReference type="CDD" id="cd05259">
    <property type="entry name" value="PCBER_SDR_a"/>
    <property type="match status" value="1"/>
</dbReference>
<keyword evidence="2" id="KW-0560">Oxidoreductase</keyword>
<organism evidence="4 5">
    <name type="scientific">Dacryopinax primogenitus (strain DJM 731)</name>
    <name type="common">Brown rot fungus</name>
    <dbReference type="NCBI Taxonomy" id="1858805"/>
    <lineage>
        <taxon>Eukaryota</taxon>
        <taxon>Fungi</taxon>
        <taxon>Dikarya</taxon>
        <taxon>Basidiomycota</taxon>
        <taxon>Agaricomycotina</taxon>
        <taxon>Dacrymycetes</taxon>
        <taxon>Dacrymycetales</taxon>
        <taxon>Dacrymycetaceae</taxon>
        <taxon>Dacryopinax</taxon>
    </lineage>
</organism>
<dbReference type="HOGENOM" id="CLU_044876_6_1_1"/>
<proteinExistence type="predicted"/>
<evidence type="ECO:0000313" key="5">
    <source>
        <dbReference type="Proteomes" id="UP000030653"/>
    </source>
</evidence>
<evidence type="ECO:0000313" key="4">
    <source>
        <dbReference type="EMBL" id="EJU01278.1"/>
    </source>
</evidence>
<keyword evidence="1" id="KW-0521">NADP</keyword>
<dbReference type="InterPro" id="IPR008030">
    <property type="entry name" value="NmrA-like"/>
</dbReference>
<feature type="domain" description="NmrA-like" evidence="3">
    <location>
        <begin position="10"/>
        <end position="279"/>
    </location>
</feature>
<protein>
    <submittedName>
        <fullName evidence="4">NADP-binding protein</fullName>
    </submittedName>
</protein>
<dbReference type="OMA" id="PYEMFIA"/>
<dbReference type="GeneID" id="63683607"/>
<gene>
    <name evidence="4" type="ORF">DACRYDRAFT_107835</name>
</gene>
<name>M5GBB6_DACPD</name>
<dbReference type="EMBL" id="JH795864">
    <property type="protein sequence ID" value="EJU01278.1"/>
    <property type="molecule type" value="Genomic_DNA"/>
</dbReference>
<dbReference type="Proteomes" id="UP000030653">
    <property type="component" value="Unassembled WGS sequence"/>
</dbReference>